<dbReference type="InterPro" id="IPR017821">
    <property type="entry name" value="Succinate_CoA_transferase"/>
</dbReference>
<dbReference type="Pfam" id="PF13336">
    <property type="entry name" value="AcetylCoA_hyd_C"/>
    <property type="match status" value="1"/>
</dbReference>
<feature type="domain" description="Acetyl-CoA hydrolase/transferase N-terminal" evidence="2">
    <location>
        <begin position="15"/>
        <end position="217"/>
    </location>
</feature>
<evidence type="ECO:0000256" key="1">
    <source>
        <dbReference type="ARBA" id="ARBA00009632"/>
    </source>
</evidence>
<evidence type="ECO:0000259" key="3">
    <source>
        <dbReference type="Pfam" id="PF13336"/>
    </source>
</evidence>
<dbReference type="PANTHER" id="PTHR43609">
    <property type="entry name" value="ACETYL-COA HYDROLASE"/>
    <property type="match status" value="1"/>
</dbReference>
<dbReference type="SUPFAM" id="SSF100950">
    <property type="entry name" value="NagB/RpiA/CoA transferase-like"/>
    <property type="match status" value="2"/>
</dbReference>
<sequence>MLEHRIRHIGLQSRVMTADEAQTWIRDGMTLGVSGFTKSGDAKAVLQALANRVEESGERLSIDVYSGASLGDTDGILSAHHLIRRRLPYQSDGLMREAINAGELEYVDQHLSHTAELLRGGSLGEIDLAIIEATAITQDGGIIPTTSVGNSPIFVQRAKHVIVEINMNIPEAFEGLHDIYLPLDRPQRLPIPIRSVRDRIGSMSIPCDPEKIVAIVPSTLSDTPSSIVPADADTLRMAGYILDFLEHEVRYGRLPKQLAPLQSGVGSVSNAVLSGLVNSAFEHLEIYTEVMQDAVFELFDAGKVSFASASSLTLSEHKARRVTNDIARYRDRMILRPQEISNHPEVVRRLGVIAMNTALEADIYGNVNSTHVFGTHMMNGIGGSGDFARNAALTVFVTKSVAKGGRVSSIVPFVTHVDHTEHDVDVLVTERGLADLRGLSPRQRARTIISTLAHPDYRDALLDYFERAQRRGGQTPHLLEEALSWHNRFRETGDMRKTKNLARVM</sequence>
<name>A0ABY6ZGB8_9BACL</name>
<dbReference type="InterPro" id="IPR037171">
    <property type="entry name" value="NagB/RpiA_transferase-like"/>
</dbReference>
<comment type="similarity">
    <text evidence="1">Belongs to the acetyl-CoA hydrolase/transferase family.</text>
</comment>
<proteinExistence type="inferred from homology"/>
<dbReference type="Proteomes" id="UP001164761">
    <property type="component" value="Chromosome"/>
</dbReference>
<dbReference type="Pfam" id="PF02550">
    <property type="entry name" value="AcetylCoA_hydro"/>
    <property type="match status" value="1"/>
</dbReference>
<reference evidence="4" key="1">
    <citation type="submission" date="2022-08" db="EMBL/GenBank/DDBJ databases">
        <title>Alicyclobacillus fastidiosus DSM 17978, complete genome.</title>
        <authorList>
            <person name="Wang Q."/>
            <person name="Cai R."/>
            <person name="Wang Z."/>
        </authorList>
    </citation>
    <scope>NUCLEOTIDE SEQUENCE</scope>
    <source>
        <strain evidence="4">DSM 17978</strain>
    </source>
</reference>
<dbReference type="Gene3D" id="3.40.1080.20">
    <property type="entry name" value="Acetyl-CoA hydrolase/transferase C-terminal domain"/>
    <property type="match status" value="1"/>
</dbReference>
<dbReference type="PANTHER" id="PTHR43609:SF1">
    <property type="entry name" value="ACETYL-COA HYDROLASE"/>
    <property type="match status" value="1"/>
</dbReference>
<evidence type="ECO:0000313" key="5">
    <source>
        <dbReference type="Proteomes" id="UP001164761"/>
    </source>
</evidence>
<evidence type="ECO:0000313" key="4">
    <source>
        <dbReference type="EMBL" id="WAH41165.1"/>
    </source>
</evidence>
<evidence type="ECO:0000259" key="2">
    <source>
        <dbReference type="Pfam" id="PF02550"/>
    </source>
</evidence>
<dbReference type="Gene3D" id="3.40.1080.10">
    <property type="entry name" value="Glutaconate Coenzyme A-transferase"/>
    <property type="match status" value="1"/>
</dbReference>
<dbReference type="InterPro" id="IPR003702">
    <property type="entry name" value="ActCoA_hydro_N"/>
</dbReference>
<accession>A0ABY6ZGB8</accession>
<protein>
    <submittedName>
        <fullName evidence="4">Succinate CoA transferase</fullName>
    </submittedName>
</protein>
<organism evidence="4 5">
    <name type="scientific">Alicyclobacillus fastidiosus</name>
    <dbReference type="NCBI Taxonomy" id="392011"/>
    <lineage>
        <taxon>Bacteria</taxon>
        <taxon>Bacillati</taxon>
        <taxon>Bacillota</taxon>
        <taxon>Bacilli</taxon>
        <taxon>Bacillales</taxon>
        <taxon>Alicyclobacillaceae</taxon>
        <taxon>Alicyclobacillus</taxon>
    </lineage>
</organism>
<dbReference type="EMBL" id="CP104067">
    <property type="protein sequence ID" value="WAH41165.1"/>
    <property type="molecule type" value="Genomic_DNA"/>
</dbReference>
<feature type="domain" description="Acetyl-CoA hydrolase/transferase C-terminal" evidence="3">
    <location>
        <begin position="329"/>
        <end position="464"/>
    </location>
</feature>
<dbReference type="GO" id="GO:0016740">
    <property type="term" value="F:transferase activity"/>
    <property type="evidence" value="ECO:0007669"/>
    <property type="project" value="UniProtKB-KW"/>
</dbReference>
<dbReference type="RefSeq" id="WP_268005074.1">
    <property type="nucleotide sequence ID" value="NZ_BSUT01000001.1"/>
</dbReference>
<dbReference type="NCBIfam" id="TIGR03458">
    <property type="entry name" value="YgfH_subfam"/>
    <property type="match status" value="1"/>
</dbReference>
<dbReference type="Gene3D" id="3.30.750.70">
    <property type="entry name" value="4-hydroxybutyrate coenzyme like domains"/>
    <property type="match status" value="1"/>
</dbReference>
<dbReference type="InterPro" id="IPR046433">
    <property type="entry name" value="ActCoA_hydro"/>
</dbReference>
<keyword evidence="5" id="KW-1185">Reference proteome</keyword>
<dbReference type="InterPro" id="IPR026888">
    <property type="entry name" value="AcetylCoA_hyd_C"/>
</dbReference>
<dbReference type="InterPro" id="IPR038460">
    <property type="entry name" value="AcetylCoA_hyd_C_sf"/>
</dbReference>
<gene>
    <name evidence="4" type="ORF">NZD89_23335</name>
</gene>
<keyword evidence="4" id="KW-0808">Transferase</keyword>